<accession>A0A124G022</accession>
<reference evidence="2" key="1">
    <citation type="journal article" date="2015" name="MBio">
        <title>Genome-Resolved Metagenomic Analysis Reveals Roles for Candidate Phyla and Other Microbial Community Members in Biogeochemical Transformations in Oil Reservoirs.</title>
        <authorList>
            <person name="Hu P."/>
            <person name="Tom L."/>
            <person name="Singh A."/>
            <person name="Thomas B.C."/>
            <person name="Baker B.J."/>
            <person name="Piceno Y.M."/>
            <person name="Andersen G.L."/>
            <person name="Banfield J.F."/>
        </authorList>
    </citation>
    <scope>NUCLEOTIDE SEQUENCE [LARGE SCALE GENOMIC DNA]</scope>
</reference>
<evidence type="ECO:0000313" key="2">
    <source>
        <dbReference type="Proteomes" id="UP000053467"/>
    </source>
</evidence>
<protein>
    <submittedName>
        <fullName evidence="1">Uncharacterized protein</fullName>
    </submittedName>
</protein>
<evidence type="ECO:0000313" key="1">
    <source>
        <dbReference type="EMBL" id="KUK86007.1"/>
    </source>
</evidence>
<dbReference type="Gene3D" id="3.40.50.300">
    <property type="entry name" value="P-loop containing nucleotide triphosphate hydrolases"/>
    <property type="match status" value="1"/>
</dbReference>
<organism evidence="1 2">
    <name type="scientific">candidate division TA06 bacterium 34_109</name>
    <dbReference type="NCBI Taxonomy" id="1635277"/>
    <lineage>
        <taxon>Bacteria</taxon>
        <taxon>Bacteria division TA06</taxon>
    </lineage>
</organism>
<gene>
    <name evidence="1" type="ORF">XE03_1754</name>
</gene>
<dbReference type="Proteomes" id="UP000053467">
    <property type="component" value="Unassembled WGS sequence"/>
</dbReference>
<dbReference type="PATRIC" id="fig|1635277.3.peg.1552"/>
<sequence>MEINSKVIGILGTAKNTGKTTTFNFLLEWANKENIRVGLTSIGYDGEDIDNITGLPKPRIFIQKGNIIATAEQCLSSTAAELEIIEKTSIITPLGQVVIGSALQEGLVVLAGPNKGKDLKYIIQKIKQQGVQIVLVDGALNRMIPLVHCDALILTTGASRHIDIDLLVEETESILRVYNLPLREGQNIPNQEIRRHQHNMVIFQKNGVIRKLNDYSLISPKTLHNLINNIAEKESEEIYIPGIIQDKILKEMVEKYSALFRGKTILIDNPTFLLVGSQDIRYLKDLLADMISKGINLKTLHSLPVLAVTINPFYPKYHRYGKESYEADWIDAVQLYQKMKSRISLPVINIKGEESKKLVMIIKKFLNIGKKKK</sequence>
<dbReference type="AlphaFoldDB" id="A0A124G022"/>
<name>A0A124G022_UNCT6</name>
<comment type="caution">
    <text evidence="1">The sequence shown here is derived from an EMBL/GenBank/DDBJ whole genome shotgun (WGS) entry which is preliminary data.</text>
</comment>
<dbReference type="EMBL" id="LGGX01000032">
    <property type="protein sequence ID" value="KUK86007.1"/>
    <property type="molecule type" value="Genomic_DNA"/>
</dbReference>
<proteinExistence type="predicted"/>
<dbReference type="SUPFAM" id="SSF52540">
    <property type="entry name" value="P-loop containing nucleoside triphosphate hydrolases"/>
    <property type="match status" value="1"/>
</dbReference>
<dbReference type="InterPro" id="IPR027417">
    <property type="entry name" value="P-loop_NTPase"/>
</dbReference>